<feature type="domain" description="Amidohydrolase-related" evidence="2">
    <location>
        <begin position="2"/>
        <end position="286"/>
    </location>
</feature>
<keyword evidence="4" id="KW-1185">Reference proteome</keyword>
<dbReference type="PANTHER" id="PTHR43569:SF2">
    <property type="entry name" value="AMIDOHYDROLASE-RELATED DOMAIN-CONTAINING PROTEIN"/>
    <property type="match status" value="1"/>
</dbReference>
<reference evidence="3 4" key="1">
    <citation type="submission" date="2021-01" db="EMBL/GenBank/DDBJ databases">
        <title>Whole genome shotgun sequence of Catellatospora bangladeshensis NBRC 107357.</title>
        <authorList>
            <person name="Komaki H."/>
            <person name="Tamura T."/>
        </authorList>
    </citation>
    <scope>NUCLEOTIDE SEQUENCE [LARGE SCALE GENOMIC DNA]</scope>
    <source>
        <strain evidence="3 4">NBRC 107357</strain>
    </source>
</reference>
<organism evidence="3 4">
    <name type="scientific">Catellatospora bangladeshensis</name>
    <dbReference type="NCBI Taxonomy" id="310355"/>
    <lineage>
        <taxon>Bacteria</taxon>
        <taxon>Bacillati</taxon>
        <taxon>Actinomycetota</taxon>
        <taxon>Actinomycetes</taxon>
        <taxon>Micromonosporales</taxon>
        <taxon>Micromonosporaceae</taxon>
        <taxon>Catellatospora</taxon>
    </lineage>
</organism>
<name>A0A8J3JAL7_9ACTN</name>
<dbReference type="Pfam" id="PF04909">
    <property type="entry name" value="Amidohydro_2"/>
    <property type="match status" value="1"/>
</dbReference>
<dbReference type="InterPro" id="IPR006680">
    <property type="entry name" value="Amidohydro-rel"/>
</dbReference>
<evidence type="ECO:0000256" key="1">
    <source>
        <dbReference type="ARBA" id="ARBA00038310"/>
    </source>
</evidence>
<comment type="caution">
    <text evidence="3">The sequence shown here is derived from an EMBL/GenBank/DDBJ whole genome shotgun (WGS) entry which is preliminary data.</text>
</comment>
<dbReference type="AlphaFoldDB" id="A0A8J3JAL7"/>
<dbReference type="SUPFAM" id="SSF51556">
    <property type="entry name" value="Metallo-dependent hydrolases"/>
    <property type="match status" value="1"/>
</dbReference>
<dbReference type="InterPro" id="IPR032466">
    <property type="entry name" value="Metal_Hydrolase"/>
</dbReference>
<evidence type="ECO:0000313" key="4">
    <source>
        <dbReference type="Proteomes" id="UP000601223"/>
    </source>
</evidence>
<dbReference type="Gene3D" id="3.20.20.140">
    <property type="entry name" value="Metal-dependent hydrolases"/>
    <property type="match status" value="1"/>
</dbReference>
<gene>
    <name evidence="3" type="ORF">Cba03nite_20250</name>
</gene>
<dbReference type="PANTHER" id="PTHR43569">
    <property type="entry name" value="AMIDOHYDROLASE"/>
    <property type="match status" value="1"/>
</dbReference>
<dbReference type="EMBL" id="BONF01000010">
    <property type="protein sequence ID" value="GIF80676.1"/>
    <property type="molecule type" value="Genomic_DNA"/>
</dbReference>
<protein>
    <recommendedName>
        <fullName evidence="2">Amidohydrolase-related domain-containing protein</fullName>
    </recommendedName>
</protein>
<evidence type="ECO:0000313" key="3">
    <source>
        <dbReference type="EMBL" id="GIF80676.1"/>
    </source>
</evidence>
<sequence length="295" mass="31570">MDCNVHLWDQRDDPVFWLADRTLVLDMLGDYDSLPDVYRLGDYLAETDGHEVCGVVWSDAGAADPLHAAAWAQRQTEGHDIELWLVTLGDPASAGWPAFVRSFAELDGAAGVRVRLVAALGGGGGTAPADDERLRGHLGLLAEHGLTLTVECTGDQLGEVARLARALPRVRVVVDHFGWPTDLSDGGLRTHAAALKEVAALPNTATRIDAVGTVFGDWTVARVRPWLLSAVDAFGPQRCMLGSDLPIERLRGGFAHLYGAYDQIFAGCTPDELTALRHGAAAQWYGDGSAGVSPR</sequence>
<accession>A0A8J3JAL7</accession>
<comment type="similarity">
    <text evidence="1">Belongs to the metallo-dependent hydrolases superfamily.</text>
</comment>
<dbReference type="GO" id="GO:0016787">
    <property type="term" value="F:hydrolase activity"/>
    <property type="evidence" value="ECO:0007669"/>
    <property type="project" value="InterPro"/>
</dbReference>
<evidence type="ECO:0000259" key="2">
    <source>
        <dbReference type="Pfam" id="PF04909"/>
    </source>
</evidence>
<proteinExistence type="inferred from homology"/>
<dbReference type="Proteomes" id="UP000601223">
    <property type="component" value="Unassembled WGS sequence"/>
</dbReference>
<dbReference type="InterPro" id="IPR052350">
    <property type="entry name" value="Metallo-dep_Lactonases"/>
</dbReference>